<protein>
    <submittedName>
        <fullName evidence="2">Transcriptional regulator</fullName>
    </submittedName>
</protein>
<comment type="caution">
    <text evidence="2">The sequence shown here is derived from an EMBL/GenBank/DDBJ whole genome shotgun (WGS) entry which is preliminary data.</text>
</comment>
<evidence type="ECO:0000313" key="3">
    <source>
        <dbReference type="Proteomes" id="UP001309299"/>
    </source>
</evidence>
<name>A0AB35XKH7_9ACTN</name>
<accession>A0AB35XKH7</accession>
<dbReference type="PROSITE" id="PS51257">
    <property type="entry name" value="PROKAR_LIPOPROTEIN"/>
    <property type="match status" value="1"/>
</dbReference>
<evidence type="ECO:0000256" key="1">
    <source>
        <dbReference type="SAM" id="SignalP"/>
    </source>
</evidence>
<reference evidence="2" key="1">
    <citation type="submission" date="2024-02" db="EMBL/GenBank/DDBJ databases">
        <title>Bacterial skin colonization with Propionibacterium avidum as a risk factor for Periprosthetic Joint Infections - a single-center prospective study.</title>
        <authorList>
            <person name="Achermann Y."/>
        </authorList>
    </citation>
    <scope>NUCLEOTIDE SEQUENCE</scope>
    <source>
        <strain evidence="2">PAVI-2017310195</strain>
    </source>
</reference>
<keyword evidence="1" id="KW-0732">Signal</keyword>
<dbReference type="AlphaFoldDB" id="A0AB35XKH7"/>
<organism evidence="2 3">
    <name type="scientific">Cutibacterium avidum</name>
    <dbReference type="NCBI Taxonomy" id="33010"/>
    <lineage>
        <taxon>Bacteria</taxon>
        <taxon>Bacillati</taxon>
        <taxon>Actinomycetota</taxon>
        <taxon>Actinomycetes</taxon>
        <taxon>Propionibacteriales</taxon>
        <taxon>Propionibacteriaceae</taxon>
        <taxon>Cutibacterium</taxon>
    </lineage>
</organism>
<dbReference type="Proteomes" id="UP001309299">
    <property type="component" value="Unassembled WGS sequence"/>
</dbReference>
<dbReference type="EMBL" id="JBAKUA010000011">
    <property type="protein sequence ID" value="MEH1547035.1"/>
    <property type="molecule type" value="Genomic_DNA"/>
</dbReference>
<feature type="chain" id="PRO_5044233218" evidence="1">
    <location>
        <begin position="21"/>
        <end position="163"/>
    </location>
</feature>
<dbReference type="RefSeq" id="WP_016667343.1">
    <property type="nucleotide sequence ID" value="NZ_CABKSM010000001.1"/>
</dbReference>
<gene>
    <name evidence="2" type="ORF">V7F78_08440</name>
</gene>
<evidence type="ECO:0000313" key="2">
    <source>
        <dbReference type="EMBL" id="MEH1547035.1"/>
    </source>
</evidence>
<sequence>MGAARGATAALILITAAAMAGCAHSDEGPSSDEAVRPAATQASSDVSNLGVGCDAALANRMVKPATVAAVTGWKGKTVTVCLMDSDGKVNESMQQTFNGDDDIKDVIWGNAETAQDRPATCHPKKDQWTMIIDQSGKAWRLTPLDCVTTPGGSLTPSEEKTSS</sequence>
<feature type="signal peptide" evidence="1">
    <location>
        <begin position="1"/>
        <end position="20"/>
    </location>
</feature>
<proteinExistence type="predicted"/>